<feature type="domain" description="UvrD-like helicase C-terminal" evidence="14">
    <location>
        <begin position="333"/>
        <end position="612"/>
    </location>
</feature>
<dbReference type="Pfam" id="PF00580">
    <property type="entry name" value="UvrD-helicase"/>
    <property type="match status" value="1"/>
</dbReference>
<keyword evidence="7" id="KW-0413">Isomerase</keyword>
<dbReference type="Gene3D" id="1.10.486.10">
    <property type="entry name" value="PCRA, domain 4"/>
    <property type="match status" value="1"/>
</dbReference>
<comment type="catalytic activity">
    <reaction evidence="10">
        <text>ATP + H2O = ADP + phosphate + H(+)</text>
        <dbReference type="Rhea" id="RHEA:13065"/>
        <dbReference type="ChEBI" id="CHEBI:15377"/>
        <dbReference type="ChEBI" id="CHEBI:15378"/>
        <dbReference type="ChEBI" id="CHEBI:30616"/>
        <dbReference type="ChEBI" id="CHEBI:43474"/>
        <dbReference type="ChEBI" id="CHEBI:456216"/>
        <dbReference type="EC" id="5.6.2.4"/>
    </reaction>
</comment>
<evidence type="ECO:0000256" key="12">
    <source>
        <dbReference type="SAM" id="Coils"/>
    </source>
</evidence>
<keyword evidence="3 11" id="KW-0378">Hydrolase</keyword>
<dbReference type="AlphaFoldDB" id="A0A8T7M052"/>
<evidence type="ECO:0000256" key="8">
    <source>
        <dbReference type="ARBA" id="ARBA00034617"/>
    </source>
</evidence>
<feature type="coiled-coil region" evidence="12">
    <location>
        <begin position="543"/>
        <end position="573"/>
    </location>
</feature>
<keyword evidence="4 11" id="KW-0347">Helicase</keyword>
<evidence type="ECO:0000256" key="9">
    <source>
        <dbReference type="ARBA" id="ARBA00034808"/>
    </source>
</evidence>
<comment type="catalytic activity">
    <reaction evidence="8">
        <text>Couples ATP hydrolysis with the unwinding of duplex DNA by translocating in the 3'-5' direction.</text>
        <dbReference type="EC" id="5.6.2.4"/>
    </reaction>
</comment>
<feature type="domain" description="UvrD-like helicase ATP-binding" evidence="13">
    <location>
        <begin position="14"/>
        <end position="316"/>
    </location>
</feature>
<reference evidence="16" key="2">
    <citation type="journal article" date="2024" name="Nature">
        <title>Anoxygenic phototroph of the Chloroflexota uses a type I reaction centre.</title>
        <authorList>
            <person name="Tsuji J.M."/>
            <person name="Shaw N.A."/>
            <person name="Nagashima S."/>
            <person name="Venkiteswaran J.J."/>
            <person name="Schiff S.L."/>
            <person name="Watanabe T."/>
            <person name="Fukui M."/>
            <person name="Hanada S."/>
            <person name="Tank M."/>
            <person name="Neufeld J.D."/>
        </authorList>
    </citation>
    <scope>NUCLEOTIDE SEQUENCE</scope>
    <source>
        <strain evidence="16">L227-S17</strain>
    </source>
</reference>
<dbReference type="Proteomes" id="UP001431572">
    <property type="component" value="Chromosome 1"/>
</dbReference>
<accession>A0A8T7M052</accession>
<evidence type="ECO:0000256" key="7">
    <source>
        <dbReference type="ARBA" id="ARBA00023235"/>
    </source>
</evidence>
<dbReference type="PANTHER" id="PTHR11070">
    <property type="entry name" value="UVRD / RECB / PCRA DNA HELICASE FAMILY MEMBER"/>
    <property type="match status" value="1"/>
</dbReference>
<sequence>MSSGMNLEEFLIEELNENQRIAVTSASEMSLRIVAGPGTGKTKTLVARFLALTLGNSLPAERVLALTFTEKATGEMVERASQLYQQNKLTLSQHWISTFHGFCLRILGGQAETEITRPHIMTELERLKLRQELSREILLLPDLSESYPHLDFADHPALFDAAFLAIERLRDSYCTPEEILAKLHPVGSSGEEGYRRDIMGFTAELYRYYREKLAEMARLDFPEMVYQAYYHLKDNPDLCQTYRERFHHILVDEFQDTSRGQLQLLKLLSPDLSRVTVVGDRKQSIYGWRNARPENFDDPQLAGAIQVPLTLNYRSYQEILDIAARVILPLADSQLFLPEELTITANNKSGPQGCVTLACPEDSVSKEEGLKAEARFIASEIKKLKETQPDKTIALLLRSVRIQSRPYEEIFRAEGIEYVTWGAGGFYDRQEVRDLIAILRLVEDPSDGQAFYRLAHSPLFKLEQALLYELALKARAVTKERNWSFEAGIEELAEVPQELRELQTFIAECRKEAAQLTPALLVEWILSGERYSQYFESRRAGERERVEANLSKLMRLANEFEKAQTEAATLKDMVEYFNLWIEFDLPEQEELLVPEDPKPGVVQVMTVHLSKGLEFDSVFVAGIKPSQYRVENRLFSYEPDLEYEFEGGFAILKYQGEDGRIEGSNLARYKEIQKKRWLAEERFVYYVAMTRAKSKLCLTTPYSEQVIKEMKGRAENFLFRELTSWVEEKENLNFSAITYLHF</sequence>
<dbReference type="GO" id="GO:0005524">
    <property type="term" value="F:ATP binding"/>
    <property type="evidence" value="ECO:0007669"/>
    <property type="project" value="UniProtKB-UniRule"/>
</dbReference>
<dbReference type="Gene3D" id="3.40.50.300">
    <property type="entry name" value="P-loop containing nucleotide triphosphate hydrolases"/>
    <property type="match status" value="2"/>
</dbReference>
<dbReference type="PROSITE" id="PS51198">
    <property type="entry name" value="UVRD_HELICASE_ATP_BIND"/>
    <property type="match status" value="1"/>
</dbReference>
<keyword evidence="5 11" id="KW-0067">ATP-binding</keyword>
<dbReference type="GO" id="GO:0043138">
    <property type="term" value="F:3'-5' DNA helicase activity"/>
    <property type="evidence" value="ECO:0007669"/>
    <property type="project" value="UniProtKB-EC"/>
</dbReference>
<dbReference type="EMBL" id="CP128399">
    <property type="protein sequence ID" value="WJW67872.1"/>
    <property type="molecule type" value="Genomic_DNA"/>
</dbReference>
<dbReference type="GO" id="GO:0000725">
    <property type="term" value="P:recombinational repair"/>
    <property type="evidence" value="ECO:0007669"/>
    <property type="project" value="TreeGrafter"/>
</dbReference>
<dbReference type="Pfam" id="PF13361">
    <property type="entry name" value="UvrD_C"/>
    <property type="match status" value="1"/>
</dbReference>
<reference evidence="15 17" key="1">
    <citation type="submission" date="2020-06" db="EMBL/GenBank/DDBJ databases">
        <title>Anoxygenic phototrophic Chloroflexota member uses a Type I reaction center.</title>
        <authorList>
            <person name="Tsuji J.M."/>
            <person name="Shaw N.A."/>
            <person name="Nagashima S."/>
            <person name="Venkiteswaran J."/>
            <person name="Schiff S.L."/>
            <person name="Hanada S."/>
            <person name="Tank M."/>
            <person name="Neufeld J.D."/>
        </authorList>
    </citation>
    <scope>NUCLEOTIDE SEQUENCE [LARGE SCALE GENOMIC DNA]</scope>
    <source>
        <strain evidence="15">L227-S17</strain>
    </source>
</reference>
<feature type="binding site" evidence="11">
    <location>
        <begin position="35"/>
        <end position="42"/>
    </location>
    <ligand>
        <name>ATP</name>
        <dbReference type="ChEBI" id="CHEBI:30616"/>
    </ligand>
</feature>
<name>A0A8T7M052_9CHLR</name>
<dbReference type="InterPro" id="IPR014017">
    <property type="entry name" value="DNA_helicase_UvrD-like_C"/>
</dbReference>
<evidence type="ECO:0000256" key="11">
    <source>
        <dbReference type="PROSITE-ProRule" id="PRU00560"/>
    </source>
</evidence>
<dbReference type="EMBL" id="JACATZ010000001">
    <property type="protein sequence ID" value="NWJ46012.1"/>
    <property type="molecule type" value="Genomic_DNA"/>
</dbReference>
<proteinExistence type="inferred from homology"/>
<dbReference type="PROSITE" id="PS51217">
    <property type="entry name" value="UVRD_HELICASE_CTER"/>
    <property type="match status" value="1"/>
</dbReference>
<protein>
    <recommendedName>
        <fullName evidence="9">DNA 3'-5' helicase</fullName>
        <ecNumber evidence="9">5.6.2.4</ecNumber>
    </recommendedName>
</protein>
<comment type="similarity">
    <text evidence="1">Belongs to the helicase family. UvrD subfamily.</text>
</comment>
<evidence type="ECO:0000256" key="5">
    <source>
        <dbReference type="ARBA" id="ARBA00022840"/>
    </source>
</evidence>
<evidence type="ECO:0000313" key="15">
    <source>
        <dbReference type="EMBL" id="NWJ46012.1"/>
    </source>
</evidence>
<evidence type="ECO:0000256" key="2">
    <source>
        <dbReference type="ARBA" id="ARBA00022741"/>
    </source>
</evidence>
<evidence type="ECO:0000313" key="18">
    <source>
        <dbReference type="Proteomes" id="UP001431572"/>
    </source>
</evidence>
<dbReference type="GO" id="GO:0003677">
    <property type="term" value="F:DNA binding"/>
    <property type="evidence" value="ECO:0007669"/>
    <property type="project" value="UniProtKB-KW"/>
</dbReference>
<evidence type="ECO:0000259" key="13">
    <source>
        <dbReference type="PROSITE" id="PS51198"/>
    </source>
</evidence>
<evidence type="ECO:0000256" key="3">
    <source>
        <dbReference type="ARBA" id="ARBA00022801"/>
    </source>
</evidence>
<evidence type="ECO:0000313" key="16">
    <source>
        <dbReference type="EMBL" id="WJW67872.1"/>
    </source>
</evidence>
<dbReference type="PANTHER" id="PTHR11070:SF2">
    <property type="entry name" value="ATP-DEPENDENT DNA HELICASE SRS2"/>
    <property type="match status" value="1"/>
</dbReference>
<evidence type="ECO:0000256" key="1">
    <source>
        <dbReference type="ARBA" id="ARBA00009922"/>
    </source>
</evidence>
<dbReference type="InterPro" id="IPR014016">
    <property type="entry name" value="UvrD-like_ATP-bd"/>
</dbReference>
<evidence type="ECO:0000259" key="14">
    <source>
        <dbReference type="PROSITE" id="PS51217"/>
    </source>
</evidence>
<dbReference type="InterPro" id="IPR027417">
    <property type="entry name" value="P-loop_NTPase"/>
</dbReference>
<keyword evidence="6" id="KW-0238">DNA-binding</keyword>
<dbReference type="InterPro" id="IPR000212">
    <property type="entry name" value="DNA_helicase_UvrD/REP"/>
</dbReference>
<evidence type="ECO:0000256" key="6">
    <source>
        <dbReference type="ARBA" id="ARBA00023125"/>
    </source>
</evidence>
<dbReference type="Gene3D" id="1.10.10.160">
    <property type="match status" value="1"/>
</dbReference>
<dbReference type="EC" id="5.6.2.4" evidence="9"/>
<dbReference type="Proteomes" id="UP000521676">
    <property type="component" value="Unassembled WGS sequence"/>
</dbReference>
<keyword evidence="12" id="KW-0175">Coiled coil</keyword>
<dbReference type="RefSeq" id="WP_341469763.1">
    <property type="nucleotide sequence ID" value="NZ_CP128399.1"/>
</dbReference>
<dbReference type="SUPFAM" id="SSF52540">
    <property type="entry name" value="P-loop containing nucleoside triphosphate hydrolases"/>
    <property type="match status" value="1"/>
</dbReference>
<dbReference type="GO" id="GO:0016787">
    <property type="term" value="F:hydrolase activity"/>
    <property type="evidence" value="ECO:0007669"/>
    <property type="project" value="UniProtKB-UniRule"/>
</dbReference>
<keyword evidence="2 11" id="KW-0547">Nucleotide-binding</keyword>
<dbReference type="CDD" id="cd17932">
    <property type="entry name" value="DEXQc_UvrD"/>
    <property type="match status" value="1"/>
</dbReference>
<organism evidence="15 17">
    <name type="scientific">Candidatus Chlorohelix allophototropha</name>
    <dbReference type="NCBI Taxonomy" id="3003348"/>
    <lineage>
        <taxon>Bacteria</taxon>
        <taxon>Bacillati</taxon>
        <taxon>Chloroflexota</taxon>
        <taxon>Chloroflexia</taxon>
        <taxon>Candidatus Chloroheliales</taxon>
        <taxon>Candidatus Chloroheliaceae</taxon>
        <taxon>Candidatus Chlorohelix</taxon>
    </lineage>
</organism>
<evidence type="ECO:0000256" key="10">
    <source>
        <dbReference type="ARBA" id="ARBA00048988"/>
    </source>
</evidence>
<evidence type="ECO:0000256" key="4">
    <source>
        <dbReference type="ARBA" id="ARBA00022806"/>
    </source>
</evidence>
<evidence type="ECO:0000313" key="17">
    <source>
        <dbReference type="Proteomes" id="UP000521676"/>
    </source>
</evidence>
<keyword evidence="18" id="KW-1185">Reference proteome</keyword>
<gene>
    <name evidence="15" type="ORF">HXX08_09055</name>
    <name evidence="16" type="ORF">OZ401_001155</name>
</gene>
<dbReference type="InterPro" id="IPR013986">
    <property type="entry name" value="DExx_box_DNA_helicase_dom_sf"/>
</dbReference>